<dbReference type="Proteomes" id="UP001428817">
    <property type="component" value="Unassembled WGS sequence"/>
</dbReference>
<evidence type="ECO:0000313" key="5">
    <source>
        <dbReference type="EMBL" id="GAA5165206.1"/>
    </source>
</evidence>
<dbReference type="PROSITE" id="PS00211">
    <property type="entry name" value="ABC_TRANSPORTER_1"/>
    <property type="match status" value="1"/>
</dbReference>
<accession>A0ABP9QP63</accession>
<dbReference type="Pfam" id="PF00005">
    <property type="entry name" value="ABC_tran"/>
    <property type="match status" value="1"/>
</dbReference>
<keyword evidence="6" id="KW-1185">Reference proteome</keyword>
<dbReference type="SUPFAM" id="SSF52540">
    <property type="entry name" value="P-loop containing nucleoside triphosphate hydrolases"/>
    <property type="match status" value="1"/>
</dbReference>
<feature type="domain" description="ABC transporter" evidence="4">
    <location>
        <begin position="7"/>
        <end position="237"/>
    </location>
</feature>
<evidence type="ECO:0000256" key="1">
    <source>
        <dbReference type="ARBA" id="ARBA00022448"/>
    </source>
</evidence>
<proteinExistence type="predicted"/>
<protein>
    <submittedName>
        <fullName evidence="5">ABC transporter ATP-binding protein</fullName>
    </submittedName>
</protein>
<evidence type="ECO:0000256" key="3">
    <source>
        <dbReference type="ARBA" id="ARBA00022840"/>
    </source>
</evidence>
<dbReference type="InterPro" id="IPR050166">
    <property type="entry name" value="ABC_transporter_ATP-bind"/>
</dbReference>
<name>A0ABP9QP63_9PSEU</name>
<keyword evidence="3 5" id="KW-0067">ATP-binding</keyword>
<evidence type="ECO:0000313" key="6">
    <source>
        <dbReference type="Proteomes" id="UP001428817"/>
    </source>
</evidence>
<keyword evidence="1" id="KW-0813">Transport</keyword>
<dbReference type="PANTHER" id="PTHR42788">
    <property type="entry name" value="TAURINE IMPORT ATP-BINDING PROTEIN-RELATED"/>
    <property type="match status" value="1"/>
</dbReference>
<dbReference type="InterPro" id="IPR027417">
    <property type="entry name" value="P-loop_NTPase"/>
</dbReference>
<evidence type="ECO:0000259" key="4">
    <source>
        <dbReference type="PROSITE" id="PS50893"/>
    </source>
</evidence>
<evidence type="ECO:0000256" key="2">
    <source>
        <dbReference type="ARBA" id="ARBA00022741"/>
    </source>
</evidence>
<organism evidence="5 6">
    <name type="scientific">Pseudonocardia eucalypti</name>
    <dbReference type="NCBI Taxonomy" id="648755"/>
    <lineage>
        <taxon>Bacteria</taxon>
        <taxon>Bacillati</taxon>
        <taxon>Actinomycetota</taxon>
        <taxon>Actinomycetes</taxon>
        <taxon>Pseudonocardiales</taxon>
        <taxon>Pseudonocardiaceae</taxon>
        <taxon>Pseudonocardia</taxon>
    </lineage>
</organism>
<dbReference type="SMART" id="SM00382">
    <property type="entry name" value="AAA"/>
    <property type="match status" value="1"/>
</dbReference>
<dbReference type="RefSeq" id="WP_345703174.1">
    <property type="nucleotide sequence ID" value="NZ_BAABJP010000030.1"/>
</dbReference>
<sequence length="259" mass="28326">MSAGLTVDGVEMVFAPPGRPPTTALSELNLEIGGNEFIAVLGPSGCGKTTLLRVLAGLTTPSKGSVRLDGKPITAPRPDLVMMFQSPTLLPWRKVLDNCLLPIEIRRRVSGADTDRAVELLERAGLGGFEDRYPHELSGGMQQRVALCRALLADPAVLLLDEPFGALDAMTRDQMNLDLHRMWHANELTTVLITHSITEAVLLAQRIVVLSPRPGRVLDDYRVPLPANRDLDALGSPRFAEACAYIRRYFTKDGADDRH</sequence>
<reference evidence="6" key="1">
    <citation type="journal article" date="2019" name="Int. J. Syst. Evol. Microbiol.">
        <title>The Global Catalogue of Microorganisms (GCM) 10K type strain sequencing project: providing services to taxonomists for standard genome sequencing and annotation.</title>
        <authorList>
            <consortium name="The Broad Institute Genomics Platform"/>
            <consortium name="The Broad Institute Genome Sequencing Center for Infectious Disease"/>
            <person name="Wu L."/>
            <person name="Ma J."/>
        </authorList>
    </citation>
    <scope>NUCLEOTIDE SEQUENCE [LARGE SCALE GENOMIC DNA]</scope>
    <source>
        <strain evidence="6">JCM 18303</strain>
    </source>
</reference>
<dbReference type="InterPro" id="IPR003593">
    <property type="entry name" value="AAA+_ATPase"/>
</dbReference>
<gene>
    <name evidence="5" type="ORF">GCM10023321_54940</name>
</gene>
<keyword evidence="2" id="KW-0547">Nucleotide-binding</keyword>
<dbReference type="PROSITE" id="PS50893">
    <property type="entry name" value="ABC_TRANSPORTER_2"/>
    <property type="match status" value="1"/>
</dbReference>
<dbReference type="PANTHER" id="PTHR42788:SF13">
    <property type="entry name" value="ALIPHATIC SULFONATES IMPORT ATP-BINDING PROTEIN SSUB"/>
    <property type="match status" value="1"/>
</dbReference>
<dbReference type="GO" id="GO:0005524">
    <property type="term" value="F:ATP binding"/>
    <property type="evidence" value="ECO:0007669"/>
    <property type="project" value="UniProtKB-KW"/>
</dbReference>
<dbReference type="Gene3D" id="3.40.50.300">
    <property type="entry name" value="P-loop containing nucleotide triphosphate hydrolases"/>
    <property type="match status" value="1"/>
</dbReference>
<comment type="caution">
    <text evidence="5">The sequence shown here is derived from an EMBL/GenBank/DDBJ whole genome shotgun (WGS) entry which is preliminary data.</text>
</comment>
<dbReference type="InterPro" id="IPR017871">
    <property type="entry name" value="ABC_transporter-like_CS"/>
</dbReference>
<dbReference type="EMBL" id="BAABJP010000030">
    <property type="protein sequence ID" value="GAA5165206.1"/>
    <property type="molecule type" value="Genomic_DNA"/>
</dbReference>
<dbReference type="CDD" id="cd03293">
    <property type="entry name" value="ABC_NrtD_SsuB_transporters"/>
    <property type="match status" value="1"/>
</dbReference>
<dbReference type="InterPro" id="IPR003439">
    <property type="entry name" value="ABC_transporter-like_ATP-bd"/>
</dbReference>